<dbReference type="Proteomes" id="UP000184212">
    <property type="component" value="Unassembled WGS sequence"/>
</dbReference>
<keyword evidence="2" id="KW-1185">Reference proteome</keyword>
<proteinExistence type="predicted"/>
<dbReference type="STRING" id="947013.SAMN04488109_0750"/>
<dbReference type="AlphaFoldDB" id="A0A1M5KNJ3"/>
<evidence type="ECO:0000313" key="2">
    <source>
        <dbReference type="Proteomes" id="UP000184212"/>
    </source>
</evidence>
<sequence>MKQNRTEAVVMNKLWGLNRLGVSRNFISNVANALLTVSSCKNHKKYFAIKWIISLFRCVKKMQATFTIPFSGSFITKAAPACPSIITISTITIITG</sequence>
<evidence type="ECO:0000313" key="1">
    <source>
        <dbReference type="EMBL" id="SHG54374.1"/>
    </source>
</evidence>
<reference evidence="1 2" key="1">
    <citation type="submission" date="2016-11" db="EMBL/GenBank/DDBJ databases">
        <authorList>
            <person name="Jaros S."/>
            <person name="Januszkiewicz K."/>
            <person name="Wedrychowicz H."/>
        </authorList>
    </citation>
    <scope>NUCLEOTIDE SEQUENCE [LARGE SCALE GENOMIC DNA]</scope>
    <source>
        <strain evidence="1 2">DSM 24574</strain>
    </source>
</reference>
<name>A0A1M5KNJ3_9BACT</name>
<protein>
    <submittedName>
        <fullName evidence="1">Uncharacterized protein</fullName>
    </submittedName>
</protein>
<dbReference type="EMBL" id="FQWQ01000001">
    <property type="protein sequence ID" value="SHG54374.1"/>
    <property type="molecule type" value="Genomic_DNA"/>
</dbReference>
<accession>A0A1M5KNJ3</accession>
<organism evidence="1 2">
    <name type="scientific">Chryseolinea serpens</name>
    <dbReference type="NCBI Taxonomy" id="947013"/>
    <lineage>
        <taxon>Bacteria</taxon>
        <taxon>Pseudomonadati</taxon>
        <taxon>Bacteroidota</taxon>
        <taxon>Cytophagia</taxon>
        <taxon>Cytophagales</taxon>
        <taxon>Fulvivirgaceae</taxon>
        <taxon>Chryseolinea</taxon>
    </lineage>
</organism>
<gene>
    <name evidence="1" type="ORF">SAMN04488109_0750</name>
</gene>